<keyword evidence="1 2" id="KW-0732">Signal</keyword>
<dbReference type="GO" id="GO:0030976">
    <property type="term" value="F:thiamine pyrophosphate binding"/>
    <property type="evidence" value="ECO:0007669"/>
    <property type="project" value="TreeGrafter"/>
</dbReference>
<evidence type="ECO:0000256" key="1">
    <source>
        <dbReference type="ARBA" id="ARBA00022729"/>
    </source>
</evidence>
<evidence type="ECO:0000313" key="3">
    <source>
        <dbReference type="EMBL" id="VYU43310.1"/>
    </source>
</evidence>
<feature type="signal peptide" evidence="2">
    <location>
        <begin position="1"/>
        <end position="24"/>
    </location>
</feature>
<dbReference type="Gene3D" id="3.40.190.10">
    <property type="entry name" value="Periplasmic binding protein-like II"/>
    <property type="match status" value="2"/>
</dbReference>
<organism evidence="3">
    <name type="scientific">Clostridium butyricum</name>
    <dbReference type="NCBI Taxonomy" id="1492"/>
    <lineage>
        <taxon>Bacteria</taxon>
        <taxon>Bacillati</taxon>
        <taxon>Bacillota</taxon>
        <taxon>Clostridia</taxon>
        <taxon>Eubacteriales</taxon>
        <taxon>Clostridiaceae</taxon>
        <taxon>Clostridium</taxon>
    </lineage>
</organism>
<protein>
    <submittedName>
        <fullName evidence="3">Iron uptake protein A1</fullName>
    </submittedName>
</protein>
<dbReference type="Pfam" id="PF13343">
    <property type="entry name" value="SBP_bac_6"/>
    <property type="match status" value="1"/>
</dbReference>
<accession>A0A6M0UBV8</accession>
<evidence type="ECO:0000256" key="2">
    <source>
        <dbReference type="SAM" id="SignalP"/>
    </source>
</evidence>
<feature type="chain" id="PRO_5030158647" evidence="2">
    <location>
        <begin position="25"/>
        <end position="344"/>
    </location>
</feature>
<dbReference type="GO" id="GO:0030288">
    <property type="term" value="C:outer membrane-bounded periplasmic space"/>
    <property type="evidence" value="ECO:0007669"/>
    <property type="project" value="TreeGrafter"/>
</dbReference>
<sequence length="344" mass="37254">MKKKLIAMFLSVATLMTFGGCGSAASNSSEESASGGSSKNLIVYCPHPIEFIDPIVNEFENQSGVSVEVVTAGSGELLKRIESEGDNPLGDVMWGGSLSTLQPKADLFEEYKSANEDAVIDEYKNKDGHITRFSVIPSVIMVNTNLIGNIKVEGFEDLLNPELKGKIANADPSKSSSAFEHLINQLYAMGNGNPDDGWTYVTNLTKNLDGKLLSGSSAVYKGVADGEYTVGLTFEEAAVKYAKDGAPVKVVYPSEGTVAKADGVSIIKNAKNMDNAKKFIDFVTSKEAQNVVATQLNRRSVRNDVEGEGLESFNSIKVIKDDENWVNENKQTMLDKYKDIFTSN</sequence>
<dbReference type="CDD" id="cd13546">
    <property type="entry name" value="PBP2_BitB"/>
    <property type="match status" value="1"/>
</dbReference>
<dbReference type="PROSITE" id="PS51257">
    <property type="entry name" value="PROKAR_LIPOPROTEIN"/>
    <property type="match status" value="1"/>
</dbReference>
<name>A0A6M0UBV8_CLOBU</name>
<dbReference type="InterPro" id="IPR026045">
    <property type="entry name" value="Ferric-bd"/>
</dbReference>
<dbReference type="GO" id="GO:0015888">
    <property type="term" value="P:thiamine transport"/>
    <property type="evidence" value="ECO:0007669"/>
    <property type="project" value="TreeGrafter"/>
</dbReference>
<gene>
    <name evidence="3" type="primary">futA1</name>
    <name evidence="3" type="ORF">CBLFYP62_02352</name>
</gene>
<dbReference type="PANTHER" id="PTHR30006:SF2">
    <property type="entry name" value="ABC TRANSPORTER SUBSTRATE-BINDING PROTEIN"/>
    <property type="match status" value="1"/>
</dbReference>
<proteinExistence type="predicted"/>
<dbReference type="PANTHER" id="PTHR30006">
    <property type="entry name" value="THIAMINE-BINDING PERIPLASMIC PROTEIN-RELATED"/>
    <property type="match status" value="1"/>
</dbReference>
<dbReference type="GO" id="GO:0030975">
    <property type="term" value="F:thiamine binding"/>
    <property type="evidence" value="ECO:0007669"/>
    <property type="project" value="TreeGrafter"/>
</dbReference>
<dbReference type="SUPFAM" id="SSF53850">
    <property type="entry name" value="Periplasmic binding protein-like II"/>
    <property type="match status" value="1"/>
</dbReference>
<dbReference type="AlphaFoldDB" id="A0A6M0UBV8"/>
<reference evidence="3" key="1">
    <citation type="submission" date="2019-11" db="EMBL/GenBank/DDBJ databases">
        <authorList>
            <person name="Feng L."/>
        </authorList>
    </citation>
    <scope>NUCLEOTIDE SEQUENCE</scope>
    <source>
        <strain evidence="3">CButyricumLFYP62</strain>
    </source>
</reference>
<dbReference type="EMBL" id="CACRTU010000022">
    <property type="protein sequence ID" value="VYU43310.1"/>
    <property type="molecule type" value="Genomic_DNA"/>
</dbReference>
<dbReference type="RefSeq" id="WP_053360122.1">
    <property type="nucleotide sequence ID" value="NZ_CACRTU010000022.1"/>
</dbReference>
<dbReference type="PIRSF" id="PIRSF002825">
    <property type="entry name" value="CfbpA"/>
    <property type="match status" value="1"/>
</dbReference>